<evidence type="ECO:0000259" key="1">
    <source>
        <dbReference type="Pfam" id="PF04230"/>
    </source>
</evidence>
<dbReference type="PATRIC" id="fig|914150.5.peg.1004"/>
<dbReference type="STRING" id="914150.TQ33_0990"/>
<name>A0A0F6TQ72_9GAMM</name>
<dbReference type="HOGENOM" id="CLU_071049_2_0_6"/>
<organism evidence="2 3">
    <name type="scientific">Kangiella geojedonensis</name>
    <dbReference type="NCBI Taxonomy" id="914150"/>
    <lineage>
        <taxon>Bacteria</taxon>
        <taxon>Pseudomonadati</taxon>
        <taxon>Pseudomonadota</taxon>
        <taxon>Gammaproteobacteria</taxon>
        <taxon>Kangiellales</taxon>
        <taxon>Kangiellaceae</taxon>
        <taxon>Kangiella</taxon>
    </lineage>
</organism>
<keyword evidence="3" id="KW-1185">Reference proteome</keyword>
<dbReference type="InterPro" id="IPR007345">
    <property type="entry name" value="Polysacch_pyruvyl_Trfase"/>
</dbReference>
<dbReference type="OrthoDB" id="9803627at2"/>
<feature type="domain" description="Polysaccharide pyruvyl transferase" evidence="1">
    <location>
        <begin position="23"/>
        <end position="215"/>
    </location>
</feature>
<dbReference type="EMBL" id="CP010975">
    <property type="protein sequence ID" value="AKE51954.1"/>
    <property type="molecule type" value="Genomic_DNA"/>
</dbReference>
<sequence>MNIILKLRQKIFGPTKLQPSENPYIEDGKLYCNYFATTPNWGDSINLYLLSKLSKKEVVACAPEERQHVLAVGSILRMANHNSIVWGSGFISKKGNIKYKPLKVCAVRGPLTRELLLNHKIETPEIYGDPALLMPRFYFPKVDKKYALGIVPHYRDKNSLLVKELAANGVKVLDIGKDDEAFIDELLECEHVISSSLHGLIASDAYGIPSHWITLSDKLTGGGFKFHDYYSSIKHPIYKPTSENKLSTMSVEDIIRLCTLKKVDLDLDALVSAFPFKS</sequence>
<dbReference type="RefSeq" id="WP_052735208.1">
    <property type="nucleotide sequence ID" value="NZ_CP010975.1"/>
</dbReference>
<accession>A0A0F6TQ72</accession>
<dbReference type="AlphaFoldDB" id="A0A0F6TQ72"/>
<reference evidence="2 3" key="1">
    <citation type="submission" date="2015-02" db="EMBL/GenBank/DDBJ databases">
        <title>Complete genome sequence of Kangiella geojedonensis strain YCS-5T.</title>
        <authorList>
            <person name="Kim K.M."/>
        </authorList>
    </citation>
    <scope>NUCLEOTIDE SEQUENCE [LARGE SCALE GENOMIC DNA]</scope>
    <source>
        <strain evidence="2 3">YCS-5</strain>
    </source>
</reference>
<protein>
    <submittedName>
        <fullName evidence="2">ExoV-like protein</fullName>
    </submittedName>
</protein>
<proteinExistence type="predicted"/>
<gene>
    <name evidence="2" type="ORF">TQ33_0990</name>
</gene>
<dbReference type="KEGG" id="kge:TQ33_0990"/>
<dbReference type="Proteomes" id="UP000034071">
    <property type="component" value="Chromosome"/>
</dbReference>
<evidence type="ECO:0000313" key="2">
    <source>
        <dbReference type="EMBL" id="AKE51954.1"/>
    </source>
</evidence>
<dbReference type="Pfam" id="PF04230">
    <property type="entry name" value="PS_pyruv_trans"/>
    <property type="match status" value="1"/>
</dbReference>
<evidence type="ECO:0000313" key="3">
    <source>
        <dbReference type="Proteomes" id="UP000034071"/>
    </source>
</evidence>